<dbReference type="AlphaFoldDB" id="G5H7S6"/>
<dbReference type="EMBL" id="ADLD01000009">
    <property type="protein sequence ID" value="EHB92525.1"/>
    <property type="molecule type" value="Genomic_DNA"/>
</dbReference>
<organism evidence="1 2">
    <name type="scientific">Alistipes indistinctus YIT 12060</name>
    <dbReference type="NCBI Taxonomy" id="742725"/>
    <lineage>
        <taxon>Bacteria</taxon>
        <taxon>Pseudomonadati</taxon>
        <taxon>Bacteroidota</taxon>
        <taxon>Bacteroidia</taxon>
        <taxon>Bacteroidales</taxon>
        <taxon>Rikenellaceae</taxon>
        <taxon>Alistipes</taxon>
    </lineage>
</organism>
<comment type="caution">
    <text evidence="1">The sequence shown here is derived from an EMBL/GenBank/DDBJ whole genome shotgun (WGS) entry which is preliminary data.</text>
</comment>
<sequence length="238" mass="25822">MIGIGICLLAALCTSCRQELIEHGQGDLRISIEKGDAYLHDFPLFLGISKKNAPQMAVWTEDMQGNFLSTIYVTHKIATQSWTASGGNRRKEALPCWCHVRGVRYDDGLYLPTKAEPLTDGVSGATPREDFDVKITPKEGLKRFVVKIEINHSTDFNEFYPASAREGDTNYSGGKMGSGQPAVVYAATVDLSSGQHEFPAVLIGHSSPDGSDGSVDPDLSTLTSALHIVKGIVIRTRP</sequence>
<dbReference type="Proteomes" id="UP000006008">
    <property type="component" value="Unassembled WGS sequence"/>
</dbReference>
<keyword evidence="2" id="KW-1185">Reference proteome</keyword>
<dbReference type="HOGENOM" id="CLU_100962_0_0_10"/>
<evidence type="ECO:0000313" key="2">
    <source>
        <dbReference type="Proteomes" id="UP000006008"/>
    </source>
</evidence>
<proteinExistence type="predicted"/>
<accession>G5H7S6</accession>
<evidence type="ECO:0000313" key="1">
    <source>
        <dbReference type="EMBL" id="EHB92525.1"/>
    </source>
</evidence>
<reference evidence="1 2" key="1">
    <citation type="submission" date="2011-08" db="EMBL/GenBank/DDBJ databases">
        <title>The Genome Sequence of Alistipes indistinctus YIT 12060.</title>
        <authorList>
            <consortium name="The Broad Institute Genome Sequencing Platform"/>
            <person name="Earl A."/>
            <person name="Ward D."/>
            <person name="Feldgarden M."/>
            <person name="Gevers D."/>
            <person name="Morotomi M."/>
            <person name="Young S.K."/>
            <person name="Zeng Q."/>
            <person name="Gargeya S."/>
            <person name="Fitzgerald M."/>
            <person name="Haas B."/>
            <person name="Abouelleil A."/>
            <person name="Alvarado L."/>
            <person name="Arachchi H.M."/>
            <person name="Berlin A."/>
            <person name="Brown A."/>
            <person name="Chapman S.B."/>
            <person name="Chen Z."/>
            <person name="Dunbar C."/>
            <person name="Freedman E."/>
            <person name="Gearin G."/>
            <person name="Gellesch M."/>
            <person name="Goldberg J."/>
            <person name="Griggs A."/>
            <person name="Gujja S."/>
            <person name="Heiman D."/>
            <person name="Howarth C."/>
            <person name="Larson L."/>
            <person name="Lui A."/>
            <person name="MacDonald P.J.P."/>
            <person name="Montmayeur A."/>
            <person name="Murphy C."/>
            <person name="Neiman D."/>
            <person name="Pearson M."/>
            <person name="Priest M."/>
            <person name="Roberts A."/>
            <person name="Saif S."/>
            <person name="Shea T."/>
            <person name="Shenoy N."/>
            <person name="Sisk P."/>
            <person name="Stolte C."/>
            <person name="Sykes S."/>
            <person name="Wortman J."/>
            <person name="Nusbaum C."/>
            <person name="Birren B."/>
        </authorList>
    </citation>
    <scope>NUCLEOTIDE SEQUENCE [LARGE SCALE GENOMIC DNA]</scope>
    <source>
        <strain evidence="1 2">YIT 12060</strain>
    </source>
</reference>
<dbReference type="PATRIC" id="fig|742725.3.peg.780"/>
<protein>
    <recommendedName>
        <fullName evidence="3">DUF2271 domain-containing protein</fullName>
    </recommendedName>
</protein>
<evidence type="ECO:0008006" key="3">
    <source>
        <dbReference type="Google" id="ProtNLM"/>
    </source>
</evidence>
<gene>
    <name evidence="1" type="ORF">HMPREF9450_00729</name>
</gene>
<dbReference type="eggNOG" id="ENOG502ZB8J">
    <property type="taxonomic scope" value="Bacteria"/>
</dbReference>
<name>G5H7S6_9BACT</name>
<dbReference type="STRING" id="742725.HMPREF9450_00729"/>